<accession>A0A811LRX1</accession>
<sequence length="277" mass="32222">MISQHVFSVLVALPFLVVLKYLARLVPYEKQGFFCDDNEIRLPYREDTIGTNTMLVVFGIVAVILMTISEYSLVKHLSKKGKRIVTENNKVHPVILTILFFLICIITNVFCIQTTVGFSKRTVSKLRPNFIAVCQPDLVKLCSNENAHKFINDYKCYGEFREDEYYSFPSGHSAHAVNFGVFMIFYLQRRYKFREPSRAFLQLGLFFITVFICLSRVRDNKHRLSDVMGGAAVGALFAWFFLRHVLYDFRLNRYETVDTERMADKYEGYHKTGYEAV</sequence>
<dbReference type="SMART" id="SM00014">
    <property type="entry name" value="acidPPc"/>
    <property type="match status" value="1"/>
</dbReference>
<feature type="transmembrane region" description="Helical" evidence="6">
    <location>
        <begin position="94"/>
        <end position="116"/>
    </location>
</feature>
<dbReference type="GO" id="GO:0005886">
    <property type="term" value="C:plasma membrane"/>
    <property type="evidence" value="ECO:0007669"/>
    <property type="project" value="TreeGrafter"/>
</dbReference>
<feature type="domain" description="Phosphatidic acid phosphatase type 2/haloperoxidase" evidence="7">
    <location>
        <begin position="101"/>
        <end position="242"/>
    </location>
</feature>
<dbReference type="GO" id="GO:0046839">
    <property type="term" value="P:phospholipid dephosphorylation"/>
    <property type="evidence" value="ECO:0007669"/>
    <property type="project" value="TreeGrafter"/>
</dbReference>
<comment type="caution">
    <text evidence="8">The sequence shown here is derived from an EMBL/GenBank/DDBJ whole genome shotgun (WGS) entry which is preliminary data.</text>
</comment>
<dbReference type="Proteomes" id="UP000614601">
    <property type="component" value="Unassembled WGS sequence"/>
</dbReference>
<dbReference type="SUPFAM" id="SSF48317">
    <property type="entry name" value="Acid phosphatase/Vanadium-dependent haloperoxidase"/>
    <property type="match status" value="1"/>
</dbReference>
<feature type="transmembrane region" description="Helical" evidence="6">
    <location>
        <begin position="170"/>
        <end position="187"/>
    </location>
</feature>
<protein>
    <recommendedName>
        <fullName evidence="7">Phosphatidic acid phosphatase type 2/haloperoxidase domain-containing protein</fullName>
    </recommendedName>
</protein>
<name>A0A811LRX1_9BILA</name>
<feature type="transmembrane region" description="Helical" evidence="6">
    <location>
        <begin position="49"/>
        <end position="73"/>
    </location>
</feature>
<dbReference type="OrthoDB" id="8907274at2759"/>
<dbReference type="InterPro" id="IPR036938">
    <property type="entry name" value="PAP2/HPO_sf"/>
</dbReference>
<evidence type="ECO:0000256" key="2">
    <source>
        <dbReference type="ARBA" id="ARBA00008816"/>
    </source>
</evidence>
<comment type="similarity">
    <text evidence="2">Belongs to the PA-phosphatase related phosphoesterase family.</text>
</comment>
<dbReference type="GO" id="GO:0008195">
    <property type="term" value="F:phosphatidate phosphatase activity"/>
    <property type="evidence" value="ECO:0007669"/>
    <property type="project" value="TreeGrafter"/>
</dbReference>
<dbReference type="PANTHER" id="PTHR10165:SF201">
    <property type="entry name" value="PHOSPHATIDIC ACID PHOSPHATASE TYPE 2_HALOPEROXIDASE DOMAIN-CONTAINING PROTEIN"/>
    <property type="match status" value="1"/>
</dbReference>
<keyword evidence="3 6" id="KW-0812">Transmembrane</keyword>
<dbReference type="PANTHER" id="PTHR10165">
    <property type="entry name" value="LIPID PHOSPHATE PHOSPHATASE"/>
    <property type="match status" value="1"/>
</dbReference>
<dbReference type="GO" id="GO:0007165">
    <property type="term" value="P:signal transduction"/>
    <property type="evidence" value="ECO:0007669"/>
    <property type="project" value="TreeGrafter"/>
</dbReference>
<evidence type="ECO:0000313" key="9">
    <source>
        <dbReference type="Proteomes" id="UP000614601"/>
    </source>
</evidence>
<comment type="subcellular location">
    <subcellularLocation>
        <location evidence="1">Membrane</location>
        <topology evidence="1">Multi-pass membrane protein</topology>
    </subcellularLocation>
</comment>
<evidence type="ECO:0000256" key="5">
    <source>
        <dbReference type="ARBA" id="ARBA00023136"/>
    </source>
</evidence>
<evidence type="ECO:0000256" key="3">
    <source>
        <dbReference type="ARBA" id="ARBA00022692"/>
    </source>
</evidence>
<dbReference type="Pfam" id="PF01569">
    <property type="entry name" value="PAP2"/>
    <property type="match status" value="1"/>
</dbReference>
<evidence type="ECO:0000313" key="8">
    <source>
        <dbReference type="EMBL" id="CAD5230411.1"/>
    </source>
</evidence>
<proteinExistence type="inferred from homology"/>
<reference evidence="8" key="1">
    <citation type="submission" date="2020-09" db="EMBL/GenBank/DDBJ databases">
        <authorList>
            <person name="Kikuchi T."/>
        </authorList>
    </citation>
    <scope>NUCLEOTIDE SEQUENCE</scope>
    <source>
        <strain evidence="8">SH1</strain>
    </source>
</reference>
<evidence type="ECO:0000256" key="4">
    <source>
        <dbReference type="ARBA" id="ARBA00022989"/>
    </source>
</evidence>
<dbReference type="InterPro" id="IPR043216">
    <property type="entry name" value="PAP-like"/>
</dbReference>
<feature type="transmembrane region" description="Helical" evidence="6">
    <location>
        <begin position="223"/>
        <end position="242"/>
    </location>
</feature>
<dbReference type="EMBL" id="CAJFDH010000006">
    <property type="protein sequence ID" value="CAD5230411.1"/>
    <property type="molecule type" value="Genomic_DNA"/>
</dbReference>
<dbReference type="InterPro" id="IPR000326">
    <property type="entry name" value="PAP2/HPO"/>
</dbReference>
<organism evidence="8 9">
    <name type="scientific">Bursaphelenchus okinawaensis</name>
    <dbReference type="NCBI Taxonomy" id="465554"/>
    <lineage>
        <taxon>Eukaryota</taxon>
        <taxon>Metazoa</taxon>
        <taxon>Ecdysozoa</taxon>
        <taxon>Nematoda</taxon>
        <taxon>Chromadorea</taxon>
        <taxon>Rhabditida</taxon>
        <taxon>Tylenchina</taxon>
        <taxon>Tylenchomorpha</taxon>
        <taxon>Aphelenchoidea</taxon>
        <taxon>Aphelenchoididae</taxon>
        <taxon>Bursaphelenchus</taxon>
    </lineage>
</organism>
<dbReference type="EMBL" id="CAJFCW020000006">
    <property type="protein sequence ID" value="CAG9127741.1"/>
    <property type="molecule type" value="Genomic_DNA"/>
</dbReference>
<evidence type="ECO:0000256" key="6">
    <source>
        <dbReference type="SAM" id="Phobius"/>
    </source>
</evidence>
<dbReference type="Proteomes" id="UP000783686">
    <property type="component" value="Unassembled WGS sequence"/>
</dbReference>
<keyword evidence="5 6" id="KW-0472">Membrane</keyword>
<keyword evidence="4 6" id="KW-1133">Transmembrane helix</keyword>
<dbReference type="Gene3D" id="1.20.144.10">
    <property type="entry name" value="Phosphatidic acid phosphatase type 2/haloperoxidase"/>
    <property type="match status" value="1"/>
</dbReference>
<evidence type="ECO:0000259" key="7">
    <source>
        <dbReference type="SMART" id="SM00014"/>
    </source>
</evidence>
<keyword evidence="9" id="KW-1185">Reference proteome</keyword>
<gene>
    <name evidence="8" type="ORF">BOKJ2_LOCUS14122</name>
</gene>
<feature type="transmembrane region" description="Helical" evidence="6">
    <location>
        <begin position="199"/>
        <end position="217"/>
    </location>
</feature>
<dbReference type="GO" id="GO:0006644">
    <property type="term" value="P:phospholipid metabolic process"/>
    <property type="evidence" value="ECO:0007669"/>
    <property type="project" value="InterPro"/>
</dbReference>
<dbReference type="AlphaFoldDB" id="A0A811LRX1"/>
<evidence type="ECO:0000256" key="1">
    <source>
        <dbReference type="ARBA" id="ARBA00004141"/>
    </source>
</evidence>